<feature type="transmembrane region" description="Helical" evidence="7">
    <location>
        <begin position="42"/>
        <end position="63"/>
    </location>
</feature>
<keyword evidence="4 7" id="KW-0812">Transmembrane</keyword>
<evidence type="ECO:0000256" key="4">
    <source>
        <dbReference type="ARBA" id="ARBA00022692"/>
    </source>
</evidence>
<sequence length="185" mass="19410">MTDHPNAADGTPIGPEPRVPLVTADLEPMPAARAGRSRLARAMLAIGSAGLLGAMATDALAVAGRHAGIRLFGAIEIVQACIVLVATSAILLTTIVDGHARVHILLERLHAAASARLLRGADAVSALIFLWIAIGSAWLLADLWSAFELTEILHIPLRWLRAAWIAGAIATALILARRALRGARP</sequence>
<evidence type="ECO:0000256" key="5">
    <source>
        <dbReference type="ARBA" id="ARBA00022989"/>
    </source>
</evidence>
<evidence type="ECO:0000256" key="1">
    <source>
        <dbReference type="ARBA" id="ARBA00004651"/>
    </source>
</evidence>
<keyword evidence="5 7" id="KW-1133">Transmembrane helix</keyword>
<keyword evidence="6 7" id="KW-0472">Membrane</keyword>
<comment type="similarity">
    <text evidence="7">Belongs to the TRAP transporter small permease family.</text>
</comment>
<evidence type="ECO:0000313" key="9">
    <source>
        <dbReference type="EMBL" id="MEI5686346.1"/>
    </source>
</evidence>
<protein>
    <recommendedName>
        <fullName evidence="7">TRAP transporter small permease protein</fullName>
    </recommendedName>
</protein>
<evidence type="ECO:0000256" key="7">
    <source>
        <dbReference type="RuleBase" id="RU369079"/>
    </source>
</evidence>
<dbReference type="EMBL" id="JBBBDM010000002">
    <property type="protein sequence ID" value="MEI5686346.1"/>
    <property type="molecule type" value="Genomic_DNA"/>
</dbReference>
<keyword evidence="10" id="KW-1185">Reference proteome</keyword>
<organism evidence="9 10">
    <name type="scientific">Sphingomonas kyungheensis</name>
    <dbReference type="NCBI Taxonomy" id="1069987"/>
    <lineage>
        <taxon>Bacteria</taxon>
        <taxon>Pseudomonadati</taxon>
        <taxon>Pseudomonadota</taxon>
        <taxon>Alphaproteobacteria</taxon>
        <taxon>Sphingomonadales</taxon>
        <taxon>Sphingomonadaceae</taxon>
        <taxon>Sphingomonas</taxon>
    </lineage>
</organism>
<keyword evidence="3" id="KW-1003">Cell membrane</keyword>
<dbReference type="Proteomes" id="UP001367771">
    <property type="component" value="Unassembled WGS sequence"/>
</dbReference>
<comment type="subunit">
    <text evidence="7">The complex comprises the extracytoplasmic solute receptor protein and the two transmembrane proteins.</text>
</comment>
<keyword evidence="2 7" id="KW-0813">Transport</keyword>
<comment type="caution">
    <text evidence="9">The sequence shown here is derived from an EMBL/GenBank/DDBJ whole genome shotgun (WGS) entry which is preliminary data.</text>
</comment>
<evidence type="ECO:0000259" key="8">
    <source>
        <dbReference type="Pfam" id="PF04290"/>
    </source>
</evidence>
<proteinExistence type="inferred from homology"/>
<comment type="function">
    <text evidence="7">Part of the tripartite ATP-independent periplasmic (TRAP) transport system.</text>
</comment>
<dbReference type="InterPro" id="IPR055348">
    <property type="entry name" value="DctQ"/>
</dbReference>
<evidence type="ECO:0000256" key="6">
    <source>
        <dbReference type="ARBA" id="ARBA00023136"/>
    </source>
</evidence>
<evidence type="ECO:0000256" key="3">
    <source>
        <dbReference type="ARBA" id="ARBA00022475"/>
    </source>
</evidence>
<feature type="domain" description="Tripartite ATP-independent periplasmic transporters DctQ component" evidence="8">
    <location>
        <begin position="61"/>
        <end position="184"/>
    </location>
</feature>
<dbReference type="Pfam" id="PF04290">
    <property type="entry name" value="DctQ"/>
    <property type="match status" value="1"/>
</dbReference>
<gene>
    <name evidence="9" type="ORF">V8201_04560</name>
</gene>
<comment type="subcellular location">
    <subcellularLocation>
        <location evidence="7">Cell inner membrane</location>
        <topology evidence="7">Multi-pass membrane protein</topology>
    </subcellularLocation>
    <subcellularLocation>
        <location evidence="1">Cell membrane</location>
        <topology evidence="1">Multi-pass membrane protein</topology>
    </subcellularLocation>
</comment>
<reference evidence="9 10" key="1">
    <citation type="journal article" date="2013" name="Int. J. Syst. Evol. Microbiol.">
        <title>Sphingomonas kyungheensis sp. nov., a bacterium with ginsenoside-converting activity isolated from soil of a ginseng field.</title>
        <authorList>
            <person name="Son H.M."/>
            <person name="Yang J.E."/>
            <person name="Park Y."/>
            <person name="Han C.K."/>
            <person name="Kim S.G."/>
            <person name="Kook M."/>
            <person name="Yi T.H."/>
        </authorList>
    </citation>
    <scope>NUCLEOTIDE SEQUENCE [LARGE SCALE GENOMIC DNA]</scope>
    <source>
        <strain evidence="9 10">LMG 26582</strain>
    </source>
</reference>
<evidence type="ECO:0000256" key="2">
    <source>
        <dbReference type="ARBA" id="ARBA00022448"/>
    </source>
</evidence>
<name>A0ABU8GZR4_9SPHN</name>
<feature type="transmembrane region" description="Helical" evidence="7">
    <location>
        <begin position="159"/>
        <end position="176"/>
    </location>
</feature>
<keyword evidence="7" id="KW-0997">Cell inner membrane</keyword>
<dbReference type="RefSeq" id="WP_271300271.1">
    <property type="nucleotide sequence ID" value="NZ_JBBBDM010000002.1"/>
</dbReference>
<accession>A0ABU8GZR4</accession>
<feature type="transmembrane region" description="Helical" evidence="7">
    <location>
        <begin position="117"/>
        <end position="139"/>
    </location>
</feature>
<evidence type="ECO:0000313" key="10">
    <source>
        <dbReference type="Proteomes" id="UP001367771"/>
    </source>
</evidence>
<feature type="transmembrane region" description="Helical" evidence="7">
    <location>
        <begin position="69"/>
        <end position="96"/>
    </location>
</feature>